<feature type="compositionally biased region" description="Polar residues" evidence="4">
    <location>
        <begin position="801"/>
        <end position="815"/>
    </location>
</feature>
<dbReference type="InterPro" id="IPR051075">
    <property type="entry name" value="SCF_subunit_WD-repeat"/>
</dbReference>
<keyword evidence="7" id="KW-1185">Reference proteome</keyword>
<evidence type="ECO:0000313" key="7">
    <source>
        <dbReference type="Proteomes" id="UP001519460"/>
    </source>
</evidence>
<dbReference type="Gene3D" id="1.20.1280.50">
    <property type="match status" value="1"/>
</dbReference>
<dbReference type="SMART" id="SM00320">
    <property type="entry name" value="WD40"/>
    <property type="match status" value="5"/>
</dbReference>
<comment type="caution">
    <text evidence="6">The sequence shown here is derived from an EMBL/GenBank/DDBJ whole genome shotgun (WGS) entry which is preliminary data.</text>
</comment>
<evidence type="ECO:0000259" key="5">
    <source>
        <dbReference type="PROSITE" id="PS50181"/>
    </source>
</evidence>
<feature type="compositionally biased region" description="Basic and acidic residues" evidence="4">
    <location>
        <begin position="1195"/>
        <end position="1228"/>
    </location>
</feature>
<dbReference type="InterPro" id="IPR001680">
    <property type="entry name" value="WD40_rpt"/>
</dbReference>
<dbReference type="CDD" id="cd22136">
    <property type="entry name" value="F-box_FBXW10"/>
    <property type="match status" value="1"/>
</dbReference>
<feature type="repeat" description="WD" evidence="3">
    <location>
        <begin position="473"/>
        <end position="514"/>
    </location>
</feature>
<dbReference type="Pfam" id="PF00646">
    <property type="entry name" value="F-box"/>
    <property type="match status" value="1"/>
</dbReference>
<feature type="region of interest" description="Disordered" evidence="4">
    <location>
        <begin position="1163"/>
        <end position="1260"/>
    </location>
</feature>
<feature type="region of interest" description="Disordered" evidence="4">
    <location>
        <begin position="752"/>
        <end position="773"/>
    </location>
</feature>
<dbReference type="InterPro" id="IPR015943">
    <property type="entry name" value="WD40/YVTN_repeat-like_dom_sf"/>
</dbReference>
<accession>A0ABD0M4P4</accession>
<dbReference type="InterPro" id="IPR036047">
    <property type="entry name" value="F-box-like_dom_sf"/>
</dbReference>
<evidence type="ECO:0000256" key="4">
    <source>
        <dbReference type="SAM" id="MobiDB-lite"/>
    </source>
</evidence>
<keyword evidence="1 3" id="KW-0853">WD repeat</keyword>
<dbReference type="PROSITE" id="PS00678">
    <property type="entry name" value="WD_REPEATS_1"/>
    <property type="match status" value="2"/>
</dbReference>
<dbReference type="Pfam" id="PF00400">
    <property type="entry name" value="WD40"/>
    <property type="match status" value="4"/>
</dbReference>
<organism evidence="6 7">
    <name type="scientific">Batillaria attramentaria</name>
    <dbReference type="NCBI Taxonomy" id="370345"/>
    <lineage>
        <taxon>Eukaryota</taxon>
        <taxon>Metazoa</taxon>
        <taxon>Spiralia</taxon>
        <taxon>Lophotrochozoa</taxon>
        <taxon>Mollusca</taxon>
        <taxon>Gastropoda</taxon>
        <taxon>Caenogastropoda</taxon>
        <taxon>Sorbeoconcha</taxon>
        <taxon>Cerithioidea</taxon>
        <taxon>Batillariidae</taxon>
        <taxon>Batillaria</taxon>
    </lineage>
</organism>
<sequence length="1260" mass="141291">MLEICGYTCSGSSVMEGRGMKHSQTGVEQYEFNLGKAHELRCVNTGKTTVCGTCETCLLNLRLKEVKEWFPRLGDFSRKKFMLGLLRRIHSVDLLRQLVSLLQPVVMKDFVYARTRSQPSLTTDVMTLSADRALNEDNVLQYITSNWDWFEHASYWSKANFAFNLLQMCNAHLLYLLFTQARTLLVSEKKAAEASPDVILDYVETASIANTEYSYTSEKHPELQLLTTALPEYSEVTIDPFTGRQITSSHADIIRWDARAAQADVASRDSAETDSVDPAIFIIPTSSKAYSGVAKYRDFVGCLPVHLAKCILSFLDQPSLYNALCVNQKWRKLVEEVHQEYFVNQSLVEEVMLMQGAAAQGANPVYANDVDVLVPELEPGTYEVLETEDGVIKTTFKSEINFKTAYSGVVTRKVIMEERNVYCGAYNVMVLCDTEDSHRVIHTDGGGLIALGSRDRKVRFIDCESGKEHGPVITGHAGSVRCVHLCEEKAIVFSGSYDTSIRCWSVETGQCLKIFRGHTDTVMTILVHGEMLASGAKDKSCKVWNIQTGKCQRTFRHRHPVLAVALSAEVCITGCEGGRVKVWELNSGQLIKNLSGHHGPVTAIKFDRWHIITGSKDGYALAWSALGRHNRCLTAFRHPKEVLCLEFMYLRVITGSGDGRLRIWNMVTGQCCRIMRGNSRSDPILDILAIGDRITLNTHNNLLVMNFEHVEWDYSLETDKVPPLVQYGSYSDAPVRSQPYPYVRAQRMRKAGASNTKILHRPVSPQRPPGTQVMLQHGYHAPQLPHSAKSLSERNLDTARRVQSSTYRSERSGVQSREGVYFPSDESYSQYTHRDTQRDLSPPASLARKPPPAPSSSNKPGKGRPQTTKSAPSVTIVEKTPGEDDSDILNKEPPVVKRRVSWAFDKPLEAKDKTISLSEMKALLRSQIRMKAENIVPPDFIYLSVSTIQTTMVPSETNYNTRKNMLEEKVEEYVQRKRPSSSPSRIDPRTKVPVEELGLEVFFGEDETISEVSDLKSIRSMKVKEPPKPPPIPSKEVFSTQCAPSSVKATPHLSLHPSKVKSTIPKGRVIRPISAGVMQPQPPGTELISPAAKPIRPGTAPVSKVRPFTGRSMMSSTIQASLPGASPQRPRSQQLTTASVEVSTVPMLMYSKELKDKIEELKQQRKTRQQRVVSAPGERPLGKVSPHNTPMRTHIKFELKTHEQEQEHLNHIESIYREKRSKDEEQLEKKKRAAWLAKVKGKTEQDFSKKPWSLAPEIGE</sequence>
<evidence type="ECO:0000256" key="3">
    <source>
        <dbReference type="PROSITE-ProRule" id="PRU00221"/>
    </source>
</evidence>
<dbReference type="InterPro" id="IPR019775">
    <property type="entry name" value="WD40_repeat_CS"/>
</dbReference>
<dbReference type="Gene3D" id="2.130.10.10">
    <property type="entry name" value="YVTN repeat-like/Quinoprotein amine dehydrogenase"/>
    <property type="match status" value="1"/>
</dbReference>
<evidence type="ECO:0000256" key="2">
    <source>
        <dbReference type="ARBA" id="ARBA00022737"/>
    </source>
</evidence>
<proteinExistence type="predicted"/>
<feature type="repeat" description="WD" evidence="3">
    <location>
        <begin position="652"/>
        <end position="674"/>
    </location>
</feature>
<evidence type="ECO:0000313" key="6">
    <source>
        <dbReference type="EMBL" id="KAK7506383.1"/>
    </source>
</evidence>
<dbReference type="PROSITE" id="PS50082">
    <property type="entry name" value="WD_REPEATS_2"/>
    <property type="match status" value="3"/>
</dbReference>
<dbReference type="PROSITE" id="PS50294">
    <property type="entry name" value="WD_REPEATS_REGION"/>
    <property type="match status" value="2"/>
</dbReference>
<evidence type="ECO:0000256" key="1">
    <source>
        <dbReference type="ARBA" id="ARBA00022574"/>
    </source>
</evidence>
<keyword evidence="2" id="KW-0677">Repeat</keyword>
<dbReference type="PANTHER" id="PTHR19872">
    <property type="entry name" value="UBIQUITIN LIGASE SPECIFICITY FACTOR/HREP PROTEIN"/>
    <property type="match status" value="1"/>
</dbReference>
<dbReference type="CDD" id="cd00200">
    <property type="entry name" value="WD40"/>
    <property type="match status" value="1"/>
</dbReference>
<feature type="repeat" description="WD" evidence="3">
    <location>
        <begin position="515"/>
        <end position="554"/>
    </location>
</feature>
<feature type="region of interest" description="Disordered" evidence="4">
    <location>
        <begin position="785"/>
        <end position="890"/>
    </location>
</feature>
<dbReference type="AlphaFoldDB" id="A0ABD0M4P4"/>
<dbReference type="Proteomes" id="UP001519460">
    <property type="component" value="Unassembled WGS sequence"/>
</dbReference>
<protein>
    <recommendedName>
        <fullName evidence="5">F-box domain-containing protein</fullName>
    </recommendedName>
</protein>
<dbReference type="PANTHER" id="PTHR19872:SF7">
    <property type="entry name" value="F-BOX AND WD REPEAT DOMAIN CONTAINING PROTEIN 10B-RELATED"/>
    <property type="match status" value="1"/>
</dbReference>
<dbReference type="InterPro" id="IPR036322">
    <property type="entry name" value="WD40_repeat_dom_sf"/>
</dbReference>
<dbReference type="EMBL" id="JACVVK020000007">
    <property type="protein sequence ID" value="KAK7506383.1"/>
    <property type="molecule type" value="Genomic_DNA"/>
</dbReference>
<reference evidence="6 7" key="1">
    <citation type="journal article" date="2023" name="Sci. Data">
        <title>Genome assembly of the Korean intertidal mud-creeper Batillaria attramentaria.</title>
        <authorList>
            <person name="Patra A.K."/>
            <person name="Ho P.T."/>
            <person name="Jun S."/>
            <person name="Lee S.J."/>
            <person name="Kim Y."/>
            <person name="Won Y.J."/>
        </authorList>
    </citation>
    <scope>NUCLEOTIDE SEQUENCE [LARGE SCALE GENOMIC DNA]</scope>
    <source>
        <strain evidence="6">Wonlab-2016</strain>
    </source>
</reference>
<name>A0ABD0M4P4_9CAEN</name>
<feature type="domain" description="F-box" evidence="5">
    <location>
        <begin position="297"/>
        <end position="345"/>
    </location>
</feature>
<dbReference type="SUPFAM" id="SSF81383">
    <property type="entry name" value="F-box domain"/>
    <property type="match status" value="1"/>
</dbReference>
<dbReference type="InterPro" id="IPR001810">
    <property type="entry name" value="F-box_dom"/>
</dbReference>
<dbReference type="PROSITE" id="PS50181">
    <property type="entry name" value="FBOX"/>
    <property type="match status" value="1"/>
</dbReference>
<dbReference type="SUPFAM" id="SSF50978">
    <property type="entry name" value="WD40 repeat-like"/>
    <property type="match status" value="1"/>
</dbReference>
<feature type="compositionally biased region" description="Basic and acidic residues" evidence="4">
    <location>
        <begin position="791"/>
        <end position="800"/>
    </location>
</feature>
<gene>
    <name evidence="6" type="ORF">BaRGS_00002495</name>
</gene>